<reference evidence="1 2" key="1">
    <citation type="journal article" date="2011" name="Cell">
        <title>The monarch butterfly genome yields insights into long-distance migration.</title>
        <authorList>
            <person name="Zhan S."/>
            <person name="Merlin C."/>
            <person name="Boore J.L."/>
            <person name="Reppert S.M."/>
        </authorList>
    </citation>
    <scope>NUCLEOTIDE SEQUENCE [LARGE SCALE GENOMIC DNA]</scope>
    <source>
        <strain evidence="1">F-2</strain>
    </source>
</reference>
<gene>
    <name evidence="1" type="ORF">KGM_202965</name>
</gene>
<keyword evidence="2" id="KW-1185">Reference proteome</keyword>
<sequence>MEKILRAFNGKRKDLNKNQALNWSTYSLVSCPELTPDTLESWLALPDEVKNDPSLEQIRRKVEEIDYPLEVSGDRIQVQLSGPFYSEQEERIYDSNLTSFLMIWIVCYEGGFTEVYET</sequence>
<proteinExistence type="predicted"/>
<dbReference type="InParanoid" id="A0A212EU06"/>
<protein>
    <submittedName>
        <fullName evidence="1">Uncharacterized protein</fullName>
    </submittedName>
</protein>
<evidence type="ECO:0000313" key="1">
    <source>
        <dbReference type="EMBL" id="OWR44976.1"/>
    </source>
</evidence>
<evidence type="ECO:0000313" key="2">
    <source>
        <dbReference type="Proteomes" id="UP000007151"/>
    </source>
</evidence>
<accession>A0A212EU06</accession>
<organism evidence="1 2">
    <name type="scientific">Danaus plexippus plexippus</name>
    <dbReference type="NCBI Taxonomy" id="278856"/>
    <lineage>
        <taxon>Eukaryota</taxon>
        <taxon>Metazoa</taxon>
        <taxon>Ecdysozoa</taxon>
        <taxon>Arthropoda</taxon>
        <taxon>Hexapoda</taxon>
        <taxon>Insecta</taxon>
        <taxon>Pterygota</taxon>
        <taxon>Neoptera</taxon>
        <taxon>Endopterygota</taxon>
        <taxon>Lepidoptera</taxon>
        <taxon>Glossata</taxon>
        <taxon>Ditrysia</taxon>
        <taxon>Papilionoidea</taxon>
        <taxon>Nymphalidae</taxon>
        <taxon>Danainae</taxon>
        <taxon>Danaini</taxon>
        <taxon>Danaina</taxon>
        <taxon>Danaus</taxon>
        <taxon>Danaus</taxon>
    </lineage>
</organism>
<dbReference type="KEGG" id="dpl:KGM_202965"/>
<comment type="caution">
    <text evidence="1">The sequence shown here is derived from an EMBL/GenBank/DDBJ whole genome shotgun (WGS) entry which is preliminary data.</text>
</comment>
<name>A0A212EU06_DANPL</name>
<dbReference type="Proteomes" id="UP000007151">
    <property type="component" value="Unassembled WGS sequence"/>
</dbReference>
<dbReference type="EMBL" id="AGBW02012501">
    <property type="protein sequence ID" value="OWR44976.1"/>
    <property type="molecule type" value="Genomic_DNA"/>
</dbReference>
<dbReference type="PROSITE" id="PS51257">
    <property type="entry name" value="PROKAR_LIPOPROTEIN"/>
    <property type="match status" value="1"/>
</dbReference>
<dbReference type="AlphaFoldDB" id="A0A212EU06"/>